<keyword evidence="2" id="KW-0808">Transferase</keyword>
<dbReference type="GO" id="GO:0016740">
    <property type="term" value="F:transferase activity"/>
    <property type="evidence" value="ECO:0007669"/>
    <property type="project" value="UniProtKB-KW"/>
</dbReference>
<reference evidence="2 3" key="1">
    <citation type="submission" date="2019-03" db="EMBL/GenBank/DDBJ databases">
        <title>Genomic Encyclopedia of Type Strains, Phase IV (KMG-IV): sequencing the most valuable type-strain genomes for metagenomic binning, comparative biology and taxonomic classification.</title>
        <authorList>
            <person name="Goeker M."/>
        </authorList>
    </citation>
    <scope>NUCLEOTIDE SEQUENCE [LARGE SCALE GENOMIC DNA]</scope>
    <source>
        <strain evidence="2 3">DSM 19377</strain>
    </source>
</reference>
<evidence type="ECO:0000313" key="3">
    <source>
        <dbReference type="Proteomes" id="UP000295416"/>
    </source>
</evidence>
<dbReference type="EMBL" id="SLXK01000056">
    <property type="protein sequence ID" value="TCP19985.1"/>
    <property type="molecule type" value="Genomic_DNA"/>
</dbReference>
<dbReference type="InterPro" id="IPR001173">
    <property type="entry name" value="Glyco_trans_2-like"/>
</dbReference>
<dbReference type="SUPFAM" id="SSF53448">
    <property type="entry name" value="Nucleotide-diphospho-sugar transferases"/>
    <property type="match status" value="1"/>
</dbReference>
<dbReference type="Pfam" id="PF00535">
    <property type="entry name" value="Glycos_transf_2"/>
    <property type="match status" value="1"/>
</dbReference>
<accession>A0A4R2NFT3</accession>
<dbReference type="Gene3D" id="3.90.550.10">
    <property type="entry name" value="Spore Coat Polysaccharide Biosynthesis Protein SpsA, Chain A"/>
    <property type="match status" value="1"/>
</dbReference>
<evidence type="ECO:0000313" key="2">
    <source>
        <dbReference type="EMBL" id="TCP19985.1"/>
    </source>
</evidence>
<sequence length="67" mass="7714">MIKISLCMIVKNEEAVICRCLDSVKDLVDEINIVDTGSTDRTKEIIKQYTDRIFDFAWIDDFAAARN</sequence>
<name>A0A4R2NFT3_9BACL</name>
<feature type="domain" description="Glycosyltransferase 2-like" evidence="1">
    <location>
        <begin position="5"/>
        <end position="56"/>
    </location>
</feature>
<dbReference type="PANTHER" id="PTHR43630:SF2">
    <property type="entry name" value="GLYCOSYLTRANSFERASE"/>
    <property type="match status" value="1"/>
</dbReference>
<dbReference type="InterPro" id="IPR029044">
    <property type="entry name" value="Nucleotide-diphossugar_trans"/>
</dbReference>
<organism evidence="2 3">
    <name type="scientific">Scopulibacillus darangshiensis</name>
    <dbReference type="NCBI Taxonomy" id="442528"/>
    <lineage>
        <taxon>Bacteria</taxon>
        <taxon>Bacillati</taxon>
        <taxon>Bacillota</taxon>
        <taxon>Bacilli</taxon>
        <taxon>Bacillales</taxon>
        <taxon>Sporolactobacillaceae</taxon>
        <taxon>Scopulibacillus</taxon>
    </lineage>
</organism>
<dbReference type="AlphaFoldDB" id="A0A4R2NFT3"/>
<comment type="caution">
    <text evidence="2">The sequence shown here is derived from an EMBL/GenBank/DDBJ whole genome shotgun (WGS) entry which is preliminary data.</text>
</comment>
<keyword evidence="3" id="KW-1185">Reference proteome</keyword>
<evidence type="ECO:0000259" key="1">
    <source>
        <dbReference type="Pfam" id="PF00535"/>
    </source>
</evidence>
<dbReference type="PANTHER" id="PTHR43630">
    <property type="entry name" value="POLY-BETA-1,6-N-ACETYL-D-GLUCOSAMINE SYNTHASE"/>
    <property type="match status" value="1"/>
</dbReference>
<gene>
    <name evidence="2" type="ORF">EV207_15621</name>
</gene>
<proteinExistence type="predicted"/>
<protein>
    <submittedName>
        <fullName evidence="2">Glycosyl transferase family 2</fullName>
    </submittedName>
</protein>
<dbReference type="Proteomes" id="UP000295416">
    <property type="component" value="Unassembled WGS sequence"/>
</dbReference>